<evidence type="ECO:0000256" key="2">
    <source>
        <dbReference type="ARBA" id="ARBA00009458"/>
    </source>
</evidence>
<dbReference type="Pfam" id="PF00452">
    <property type="entry name" value="Bcl-2"/>
    <property type="match status" value="1"/>
</dbReference>
<dbReference type="FunFam" id="1.10.437.10:FF:000009">
    <property type="entry name" value="Uncharacterized protein, isoform A"/>
    <property type="match status" value="1"/>
</dbReference>
<dbReference type="AlphaFoldDB" id="A0AAV8W3X5"/>
<sequence length="269" mass="29302">MEVNPAGERGSTLPPVRSSKRKLSIPVTLSVPPGGEHAAFRRRFSNVGDAVSRKLSTTIGWRSTAGVSPPEEIVAIGRALCSLYIRTRLKRAGVFNRKLGLTRVRSAVGTMPGCGTIVRDVFPGLQCACLELERMYPKLYSNVTRHSGALLSNGISGILLAVGHYVMRTDPTWGKVVAVFTVAGGLAVDCVRHGHHEQLPTILEDMTELLEDRMAEWVNLNGGWNGLMAHCKQKDQEVSIVQYLTLFGLVAVVTLVAYFLVKFCVRMGG</sequence>
<evidence type="ECO:0000256" key="1">
    <source>
        <dbReference type="ARBA" id="ARBA00004167"/>
    </source>
</evidence>
<reference evidence="10 11" key="1">
    <citation type="journal article" date="2023" name="Insect Mol. Biol.">
        <title>Genome sequencing provides insights into the evolution of gene families encoding plant cell wall-degrading enzymes in longhorned beetles.</title>
        <authorList>
            <person name="Shin N.R."/>
            <person name="Okamura Y."/>
            <person name="Kirsch R."/>
            <person name="Pauchet Y."/>
        </authorList>
    </citation>
    <scope>NUCLEOTIDE SEQUENCE [LARGE SCALE GENOMIC DNA]</scope>
    <source>
        <strain evidence="10">EAD_L_NR</strain>
    </source>
</reference>
<gene>
    <name evidence="10" type="ORF">NQ315_015841</name>
</gene>
<evidence type="ECO:0000256" key="3">
    <source>
        <dbReference type="ARBA" id="ARBA00022692"/>
    </source>
</evidence>
<evidence type="ECO:0000256" key="5">
    <source>
        <dbReference type="ARBA" id="ARBA00022989"/>
    </source>
</evidence>
<organism evidence="10 11">
    <name type="scientific">Exocentrus adspersus</name>
    <dbReference type="NCBI Taxonomy" id="1586481"/>
    <lineage>
        <taxon>Eukaryota</taxon>
        <taxon>Metazoa</taxon>
        <taxon>Ecdysozoa</taxon>
        <taxon>Arthropoda</taxon>
        <taxon>Hexapoda</taxon>
        <taxon>Insecta</taxon>
        <taxon>Pterygota</taxon>
        <taxon>Neoptera</taxon>
        <taxon>Endopterygota</taxon>
        <taxon>Coleoptera</taxon>
        <taxon>Polyphaga</taxon>
        <taxon>Cucujiformia</taxon>
        <taxon>Chrysomeloidea</taxon>
        <taxon>Cerambycidae</taxon>
        <taxon>Lamiinae</taxon>
        <taxon>Acanthocinini</taxon>
        <taxon>Exocentrus</taxon>
    </lineage>
</organism>
<comment type="subcellular location">
    <subcellularLocation>
        <location evidence="1">Membrane</location>
        <topology evidence="1">Single-pass membrane protein</topology>
    </subcellularLocation>
</comment>
<dbReference type="SMART" id="SM00337">
    <property type="entry name" value="BCL"/>
    <property type="match status" value="1"/>
</dbReference>
<dbReference type="InterPro" id="IPR036834">
    <property type="entry name" value="Bcl-2-like_sf"/>
</dbReference>
<comment type="caution">
    <text evidence="10">The sequence shown here is derived from an EMBL/GenBank/DDBJ whole genome shotgun (WGS) entry which is preliminary data.</text>
</comment>
<evidence type="ECO:0000256" key="6">
    <source>
        <dbReference type="ARBA" id="ARBA00023136"/>
    </source>
</evidence>
<dbReference type="Proteomes" id="UP001159042">
    <property type="component" value="Unassembled WGS sequence"/>
</dbReference>
<dbReference type="PANTHER" id="PTHR11256:SF48">
    <property type="entry name" value="BCL-2-RELATED OVARIAN KILLER PROTEIN"/>
    <property type="match status" value="1"/>
</dbReference>
<dbReference type="InterPro" id="IPR002475">
    <property type="entry name" value="Bcl2-like"/>
</dbReference>
<dbReference type="InterPro" id="IPR046371">
    <property type="entry name" value="Bcl-2_BH1-3"/>
</dbReference>
<dbReference type="PANTHER" id="PTHR11256">
    <property type="entry name" value="BCL-2 RELATED"/>
    <property type="match status" value="1"/>
</dbReference>
<feature type="domain" description="Bcl-2 Bcl-2 homology region 1-3" evidence="9">
    <location>
        <begin position="125"/>
        <end position="224"/>
    </location>
</feature>
<dbReference type="SUPFAM" id="SSF56854">
    <property type="entry name" value="Bcl-2 inhibitors of programmed cell death"/>
    <property type="match status" value="1"/>
</dbReference>
<dbReference type="PROSITE" id="PS50062">
    <property type="entry name" value="BCL2_FAMILY"/>
    <property type="match status" value="1"/>
</dbReference>
<protein>
    <recommendedName>
        <fullName evidence="9">Bcl-2 Bcl-2 homology region 1-3 domain-containing protein</fullName>
    </recommendedName>
</protein>
<dbReference type="EMBL" id="JANEYG010000012">
    <property type="protein sequence ID" value="KAJ8921045.1"/>
    <property type="molecule type" value="Genomic_DNA"/>
</dbReference>
<dbReference type="PRINTS" id="PR01862">
    <property type="entry name" value="BCL2FAMILY"/>
</dbReference>
<dbReference type="GO" id="GO:0051400">
    <property type="term" value="F:BH domain binding"/>
    <property type="evidence" value="ECO:0007669"/>
    <property type="project" value="TreeGrafter"/>
</dbReference>
<dbReference type="InterPro" id="IPR026298">
    <property type="entry name" value="Bcl-2_fam"/>
</dbReference>
<keyword evidence="4" id="KW-0053">Apoptosis</keyword>
<dbReference type="GO" id="GO:0005741">
    <property type="term" value="C:mitochondrial outer membrane"/>
    <property type="evidence" value="ECO:0007669"/>
    <property type="project" value="TreeGrafter"/>
</dbReference>
<evidence type="ECO:0000259" key="9">
    <source>
        <dbReference type="SMART" id="SM00337"/>
    </source>
</evidence>
<keyword evidence="6 8" id="KW-0472">Membrane</keyword>
<feature type="transmembrane region" description="Helical" evidence="8">
    <location>
        <begin position="240"/>
        <end position="261"/>
    </location>
</feature>
<evidence type="ECO:0000313" key="10">
    <source>
        <dbReference type="EMBL" id="KAJ8921045.1"/>
    </source>
</evidence>
<evidence type="ECO:0000313" key="11">
    <source>
        <dbReference type="Proteomes" id="UP001159042"/>
    </source>
</evidence>
<evidence type="ECO:0000256" key="4">
    <source>
        <dbReference type="ARBA" id="ARBA00022703"/>
    </source>
</evidence>
<dbReference type="GO" id="GO:0042981">
    <property type="term" value="P:regulation of apoptotic process"/>
    <property type="evidence" value="ECO:0007669"/>
    <property type="project" value="InterPro"/>
</dbReference>
<comment type="similarity">
    <text evidence="2">Belongs to the Bcl-2 family.</text>
</comment>
<accession>A0AAV8W3X5</accession>
<keyword evidence="3 8" id="KW-0812">Transmembrane</keyword>
<dbReference type="Gene3D" id="1.10.437.10">
    <property type="entry name" value="Blc2-like"/>
    <property type="match status" value="1"/>
</dbReference>
<evidence type="ECO:0000256" key="7">
    <source>
        <dbReference type="SAM" id="MobiDB-lite"/>
    </source>
</evidence>
<name>A0AAV8W3X5_9CUCU</name>
<dbReference type="GO" id="GO:0008630">
    <property type="term" value="P:intrinsic apoptotic signaling pathway in response to DNA damage"/>
    <property type="evidence" value="ECO:0007669"/>
    <property type="project" value="TreeGrafter"/>
</dbReference>
<keyword evidence="11" id="KW-1185">Reference proteome</keyword>
<feature type="region of interest" description="Disordered" evidence="7">
    <location>
        <begin position="1"/>
        <end position="21"/>
    </location>
</feature>
<dbReference type="GO" id="GO:0001836">
    <property type="term" value="P:release of cytochrome c from mitochondria"/>
    <property type="evidence" value="ECO:0007669"/>
    <property type="project" value="TreeGrafter"/>
</dbReference>
<dbReference type="GO" id="GO:0097192">
    <property type="term" value="P:extrinsic apoptotic signaling pathway in absence of ligand"/>
    <property type="evidence" value="ECO:0007669"/>
    <property type="project" value="TreeGrafter"/>
</dbReference>
<dbReference type="CDD" id="cd06845">
    <property type="entry name" value="Bcl-2_like"/>
    <property type="match status" value="1"/>
</dbReference>
<keyword evidence="5 8" id="KW-1133">Transmembrane helix</keyword>
<proteinExistence type="inferred from homology"/>
<evidence type="ECO:0000256" key="8">
    <source>
        <dbReference type="SAM" id="Phobius"/>
    </source>
</evidence>